<dbReference type="CDD" id="cd07561">
    <property type="entry name" value="Peptidase_S41_CPP_like"/>
    <property type="match status" value="1"/>
</dbReference>
<feature type="domain" description="PDZ" evidence="1">
    <location>
        <begin position="122"/>
        <end position="201"/>
    </location>
</feature>
<dbReference type="SUPFAM" id="SSF50156">
    <property type="entry name" value="PDZ domain-like"/>
    <property type="match status" value="1"/>
</dbReference>
<reference evidence="2 3" key="1">
    <citation type="submission" date="2023-02" db="EMBL/GenBank/DDBJ databases">
        <title>Genome sequence of Mucilaginibacter jinjuensis strain KACC 16571.</title>
        <authorList>
            <person name="Kim S."/>
            <person name="Heo J."/>
            <person name="Kwon S.-W."/>
        </authorList>
    </citation>
    <scope>NUCLEOTIDE SEQUENCE [LARGE SCALE GENOMIC DNA]</scope>
    <source>
        <strain evidence="2 3">KACC 16571</strain>
    </source>
</reference>
<dbReference type="Pfam" id="PF03572">
    <property type="entry name" value="Peptidase_S41"/>
    <property type="match status" value="1"/>
</dbReference>
<dbReference type="Gene3D" id="3.30.750.170">
    <property type="match status" value="1"/>
</dbReference>
<evidence type="ECO:0000313" key="3">
    <source>
        <dbReference type="Proteomes" id="UP001216139"/>
    </source>
</evidence>
<dbReference type="SUPFAM" id="SSF52096">
    <property type="entry name" value="ClpP/crotonase"/>
    <property type="match status" value="1"/>
</dbReference>
<organism evidence="2 3">
    <name type="scientific">Mucilaginibacter jinjuensis</name>
    <dbReference type="NCBI Taxonomy" id="1176721"/>
    <lineage>
        <taxon>Bacteria</taxon>
        <taxon>Pseudomonadati</taxon>
        <taxon>Bacteroidota</taxon>
        <taxon>Sphingobacteriia</taxon>
        <taxon>Sphingobacteriales</taxon>
        <taxon>Sphingobacteriaceae</taxon>
        <taxon>Mucilaginibacter</taxon>
    </lineage>
</organism>
<keyword evidence="3" id="KW-1185">Reference proteome</keyword>
<dbReference type="Gene3D" id="2.30.42.10">
    <property type="match status" value="1"/>
</dbReference>
<dbReference type="InterPro" id="IPR029045">
    <property type="entry name" value="ClpP/crotonase-like_dom_sf"/>
</dbReference>
<name>A0ABY7T253_9SPHI</name>
<dbReference type="PANTHER" id="PTHR32060:SF30">
    <property type="entry name" value="CARBOXY-TERMINAL PROCESSING PROTEASE CTPA"/>
    <property type="match status" value="1"/>
</dbReference>
<dbReference type="InterPro" id="IPR036034">
    <property type="entry name" value="PDZ_sf"/>
</dbReference>
<dbReference type="InterPro" id="IPR005151">
    <property type="entry name" value="Tail-specific_protease"/>
</dbReference>
<dbReference type="PANTHER" id="PTHR32060">
    <property type="entry name" value="TAIL-SPECIFIC PROTEASE"/>
    <property type="match status" value="1"/>
</dbReference>
<dbReference type="EMBL" id="CP117167">
    <property type="protein sequence ID" value="WCT10515.1"/>
    <property type="molecule type" value="Genomic_DNA"/>
</dbReference>
<dbReference type="Pfam" id="PF17820">
    <property type="entry name" value="PDZ_6"/>
    <property type="match status" value="1"/>
</dbReference>
<gene>
    <name evidence="2" type="ORF">PQO05_17400</name>
</gene>
<dbReference type="InterPro" id="IPR001478">
    <property type="entry name" value="PDZ"/>
</dbReference>
<accession>A0ABY7T253</accession>
<dbReference type="SMART" id="SM00228">
    <property type="entry name" value="PDZ"/>
    <property type="match status" value="1"/>
</dbReference>
<dbReference type="Proteomes" id="UP001216139">
    <property type="component" value="Chromosome"/>
</dbReference>
<dbReference type="InterPro" id="IPR041489">
    <property type="entry name" value="PDZ_6"/>
</dbReference>
<dbReference type="RefSeq" id="WP_273628704.1">
    <property type="nucleotide sequence ID" value="NZ_CP117167.1"/>
</dbReference>
<dbReference type="Gene3D" id="3.90.226.10">
    <property type="entry name" value="2-enoyl-CoA Hydratase, Chain A, domain 1"/>
    <property type="match status" value="1"/>
</dbReference>
<evidence type="ECO:0000313" key="2">
    <source>
        <dbReference type="EMBL" id="WCT10515.1"/>
    </source>
</evidence>
<protein>
    <submittedName>
        <fullName evidence="2">S41 family peptidase</fullName>
    </submittedName>
</protein>
<evidence type="ECO:0000259" key="1">
    <source>
        <dbReference type="SMART" id="SM00228"/>
    </source>
</evidence>
<proteinExistence type="predicted"/>
<sequence length="507" mass="55689">MNKVLLFLLLSLVLFGESCKKDKASGPTGSTLDLIRDSVFLYAKEDYYWYDALPTYDVFNPRSFTATADVDALTKEVNAISQYKINPATNLPYEYYAASPGQAKYSFIDEGEVSTRLNAVTGDFGFAPAYLYNSLNDLRVKYVYTGSPADLAGIKRGYRITAINGKTDLTYDGTTTSTNVNFIVNAYSNSSSITMTLLKPDGTSFNVTLNAAVYTINPVITSKVIDLGNGKKVGYMVFNSFVVLKNAQPQIDAAFNTFKNAGITDLVIDLRYNGGGYVETAEYLDNQIAPASTNNSLMYTAYYNSTLTAGKAVLLKNQVRKDDNGKTYNYAQVDFSVAGNQTKFGTTHPFNLNRVFFIVTSSTASASELTINNLRPYMNVQLIGRTTYGKPVGFFDIDINKYTMYIPEFETKNSAGQGGYYTGMVPASTDYPGYNAPDDLSKEFGDVTEGLFASVLNDIKAGTYKVSSASVQSLNTATMSIDQQNALASKMDNDKFKGMLYRTPKHK</sequence>